<gene>
    <name evidence="5" type="ORF">E2605_13535</name>
</gene>
<dbReference type="PROSITE" id="PS50932">
    <property type="entry name" value="HTH_LACI_2"/>
    <property type="match status" value="1"/>
</dbReference>
<dbReference type="SUPFAM" id="SSF47413">
    <property type="entry name" value="lambda repressor-like DNA-binding domains"/>
    <property type="match status" value="1"/>
</dbReference>
<comment type="caution">
    <text evidence="5">The sequence shown here is derived from an EMBL/GenBank/DDBJ whole genome shotgun (WGS) entry which is preliminary data.</text>
</comment>
<evidence type="ECO:0000313" key="5">
    <source>
        <dbReference type="EMBL" id="TFD95431.1"/>
    </source>
</evidence>
<dbReference type="PANTHER" id="PTHR30146">
    <property type="entry name" value="LACI-RELATED TRANSCRIPTIONAL REPRESSOR"/>
    <property type="match status" value="1"/>
</dbReference>
<dbReference type="Gene3D" id="1.10.260.40">
    <property type="entry name" value="lambda repressor-like DNA-binding domains"/>
    <property type="match status" value="1"/>
</dbReference>
<sequence length="333" mass="38015">MSRVSIKMIAQTLGVSNATVSLVLNGKEKEGRVGKELAEKIRIKAKELNYEPNSLARSLRMGKSQTIGLIVADISNPFFGKLAFHIQEQAQKYGYTVFITNTNEDTEKMQTMINTLKNRQVDGFIIIPTEYGSDAIRDLNKTNIPVVLLDRYYPDITNNYVIIDNFNSAYKAAEFILSQGCRKTAFITYQNSMQHFTQRLEGYTEAMKNAKMLDVNLIKKVRYSNLEKDIIKTIDKVLEKDIDSIFFATDSICAAAIKYLQKKDPSVLKKLRLTSFDYSEIFDFIDKPVSHILQPLPEMGKKSIDILMDLINSKLETQETQTVCFPCEFVLYK</sequence>
<keyword evidence="3" id="KW-0804">Transcription</keyword>
<dbReference type="InterPro" id="IPR010982">
    <property type="entry name" value="Lambda_DNA-bd_dom_sf"/>
</dbReference>
<evidence type="ECO:0000256" key="2">
    <source>
        <dbReference type="ARBA" id="ARBA00023125"/>
    </source>
</evidence>
<keyword evidence="6" id="KW-1185">Reference proteome</keyword>
<dbReference type="Proteomes" id="UP000297861">
    <property type="component" value="Unassembled WGS sequence"/>
</dbReference>
<dbReference type="RefSeq" id="WP_035332556.1">
    <property type="nucleotide sequence ID" value="NZ_AP028867.1"/>
</dbReference>
<accession>A0A4Y8KYB1</accession>
<evidence type="ECO:0000313" key="6">
    <source>
        <dbReference type="Proteomes" id="UP000297861"/>
    </source>
</evidence>
<dbReference type="SMART" id="SM00354">
    <property type="entry name" value="HTH_LACI"/>
    <property type="match status" value="1"/>
</dbReference>
<dbReference type="GO" id="GO:0003700">
    <property type="term" value="F:DNA-binding transcription factor activity"/>
    <property type="evidence" value="ECO:0007669"/>
    <property type="project" value="TreeGrafter"/>
</dbReference>
<dbReference type="STRING" id="1121485.GCA_000426485_01531"/>
<dbReference type="OrthoDB" id="9803256at2"/>
<dbReference type="GO" id="GO:0000976">
    <property type="term" value="F:transcription cis-regulatory region binding"/>
    <property type="evidence" value="ECO:0007669"/>
    <property type="project" value="TreeGrafter"/>
</dbReference>
<evidence type="ECO:0000256" key="3">
    <source>
        <dbReference type="ARBA" id="ARBA00023163"/>
    </source>
</evidence>
<evidence type="ECO:0000259" key="4">
    <source>
        <dbReference type="PROSITE" id="PS50932"/>
    </source>
</evidence>
<dbReference type="SUPFAM" id="SSF53822">
    <property type="entry name" value="Periplasmic binding protein-like I"/>
    <property type="match status" value="1"/>
</dbReference>
<keyword evidence="2" id="KW-0238">DNA-binding</keyword>
<protein>
    <submittedName>
        <fullName evidence="5">LacI family transcriptional regulator</fullName>
    </submittedName>
</protein>
<dbReference type="EMBL" id="SOML01000008">
    <property type="protein sequence ID" value="TFD95431.1"/>
    <property type="molecule type" value="Genomic_DNA"/>
</dbReference>
<dbReference type="PANTHER" id="PTHR30146:SF109">
    <property type="entry name" value="HTH-TYPE TRANSCRIPTIONAL REGULATOR GALS"/>
    <property type="match status" value="1"/>
</dbReference>
<dbReference type="Pfam" id="PF00356">
    <property type="entry name" value="LacI"/>
    <property type="match status" value="1"/>
</dbReference>
<keyword evidence="1" id="KW-0805">Transcription regulation</keyword>
<organism evidence="5 6">
    <name type="scientific">Dysgonomonas capnocytophagoides</name>
    <dbReference type="NCBI Taxonomy" id="45254"/>
    <lineage>
        <taxon>Bacteria</taxon>
        <taxon>Pseudomonadati</taxon>
        <taxon>Bacteroidota</taxon>
        <taxon>Bacteroidia</taxon>
        <taxon>Bacteroidales</taxon>
        <taxon>Dysgonomonadaceae</taxon>
        <taxon>Dysgonomonas</taxon>
    </lineage>
</organism>
<reference evidence="5 6" key="1">
    <citation type="submission" date="2019-03" db="EMBL/GenBank/DDBJ databases">
        <title>San Antonio Military Medical Center submission to MRSN (WRAIR), pending publication.</title>
        <authorList>
            <person name="Blyth D.M."/>
            <person name="Mccarthy S.L."/>
            <person name="Schall S.E."/>
            <person name="Stam J.A."/>
            <person name="Ong A.C."/>
            <person name="Mcgann P.T."/>
        </authorList>
    </citation>
    <scope>NUCLEOTIDE SEQUENCE [LARGE SCALE GENOMIC DNA]</scope>
    <source>
        <strain evidence="5 6">MRSN571793</strain>
    </source>
</reference>
<evidence type="ECO:0000256" key="1">
    <source>
        <dbReference type="ARBA" id="ARBA00023015"/>
    </source>
</evidence>
<name>A0A4Y8KYB1_9BACT</name>
<dbReference type="AlphaFoldDB" id="A0A4Y8KYB1"/>
<dbReference type="InterPro" id="IPR000843">
    <property type="entry name" value="HTH_LacI"/>
</dbReference>
<dbReference type="Pfam" id="PF13407">
    <property type="entry name" value="Peripla_BP_4"/>
    <property type="match status" value="1"/>
</dbReference>
<proteinExistence type="predicted"/>
<dbReference type="InterPro" id="IPR025997">
    <property type="entry name" value="SBP_2_dom"/>
</dbReference>
<dbReference type="CDD" id="cd01392">
    <property type="entry name" value="HTH_LacI"/>
    <property type="match status" value="1"/>
</dbReference>
<feature type="domain" description="HTH lacI-type" evidence="4">
    <location>
        <begin position="4"/>
        <end position="61"/>
    </location>
</feature>
<dbReference type="Gene3D" id="3.40.50.2300">
    <property type="match status" value="2"/>
</dbReference>
<dbReference type="InterPro" id="IPR028082">
    <property type="entry name" value="Peripla_BP_I"/>
</dbReference>